<accession>A0A0K0CU86</accession>
<evidence type="ECO:0000256" key="5">
    <source>
        <dbReference type="SAM" id="Phobius"/>
    </source>
</evidence>
<evidence type="ECO:0000313" key="7">
    <source>
        <dbReference type="Proteomes" id="UP000035642"/>
    </source>
</evidence>
<feature type="domain" description="G-protein coupled receptors family 1 profile" evidence="6">
    <location>
        <begin position="1"/>
        <end position="260"/>
    </location>
</feature>
<dbReference type="PANTHER" id="PTHR46709">
    <property type="entry name" value="PROTEIN CBG23488-RELATED"/>
    <property type="match status" value="1"/>
</dbReference>
<feature type="transmembrane region" description="Helical" evidence="5">
    <location>
        <begin position="215"/>
        <end position="239"/>
    </location>
</feature>
<protein>
    <submittedName>
        <fullName evidence="8">G_PROTEIN_RECEP_F1_2 domain-containing protein</fullName>
    </submittedName>
</protein>
<reference evidence="7" key="1">
    <citation type="submission" date="2012-09" db="EMBL/GenBank/DDBJ databases">
        <authorList>
            <person name="Martin A.A."/>
        </authorList>
    </citation>
    <scope>NUCLEOTIDE SEQUENCE</scope>
</reference>
<keyword evidence="4 5" id="KW-0472">Membrane</keyword>
<keyword evidence="3 5" id="KW-1133">Transmembrane helix</keyword>
<evidence type="ECO:0000256" key="3">
    <source>
        <dbReference type="ARBA" id="ARBA00022989"/>
    </source>
</evidence>
<keyword evidence="2 5" id="KW-0812">Transmembrane</keyword>
<evidence type="ECO:0000256" key="1">
    <source>
        <dbReference type="ARBA" id="ARBA00004370"/>
    </source>
</evidence>
<feature type="transmembrane region" description="Helical" evidence="5">
    <location>
        <begin position="20"/>
        <end position="44"/>
    </location>
</feature>
<sequence>MERSSGNFSKSYRSSHCLYLALLAFFDIFIAGAYIPLMSLNIVVDYWKSVVLLRAWFSYMIPMITVSHIAMTASSFLMVAASFERYCVTVHPQCTKFLNRNRFPYGCFHVYIVNKRKTEKETNSGVFQVTYVAECFGTMGEYTLGLSALALDEIYNAYWRIWFRSVFTILIPFFLLAFMNIRIVLVTQRSEFQFLSSHKLSQAKRKSRVRAATRTLVFVVATYLLSNILNVIITIWEYIDYESITVTFSTFYVFAVDVVS</sequence>
<dbReference type="GO" id="GO:0016020">
    <property type="term" value="C:membrane"/>
    <property type="evidence" value="ECO:0007669"/>
    <property type="project" value="UniProtKB-SubCell"/>
</dbReference>
<evidence type="ECO:0000313" key="8">
    <source>
        <dbReference type="WBParaSite" id="ACAC_0000075101-mRNA-1"/>
    </source>
</evidence>
<dbReference type="PROSITE" id="PS50262">
    <property type="entry name" value="G_PROTEIN_RECEP_F1_2"/>
    <property type="match status" value="1"/>
</dbReference>
<keyword evidence="7" id="KW-1185">Reference proteome</keyword>
<name>A0A0K0CU86_ANGCA</name>
<dbReference type="Proteomes" id="UP000035642">
    <property type="component" value="Unassembled WGS sequence"/>
</dbReference>
<dbReference type="PANTHER" id="PTHR46709:SF4">
    <property type="entry name" value="G-PROTEIN COUPLED RECEPTORS FAMILY 1 PROFILE DOMAIN-CONTAINING PROTEIN"/>
    <property type="match status" value="1"/>
</dbReference>
<evidence type="ECO:0000259" key="6">
    <source>
        <dbReference type="PROSITE" id="PS50262"/>
    </source>
</evidence>
<dbReference type="InterPro" id="IPR017452">
    <property type="entry name" value="GPCR_Rhodpsn_7TM"/>
</dbReference>
<dbReference type="Gene3D" id="1.20.1070.10">
    <property type="entry name" value="Rhodopsin 7-helix transmembrane proteins"/>
    <property type="match status" value="1"/>
</dbReference>
<feature type="transmembrane region" description="Helical" evidence="5">
    <location>
        <begin position="56"/>
        <end position="83"/>
    </location>
</feature>
<dbReference type="SUPFAM" id="SSF81321">
    <property type="entry name" value="Family A G protein-coupled receptor-like"/>
    <property type="match status" value="1"/>
</dbReference>
<comment type="subcellular location">
    <subcellularLocation>
        <location evidence="1">Membrane</location>
    </subcellularLocation>
</comment>
<dbReference type="AlphaFoldDB" id="A0A0K0CU86"/>
<evidence type="ECO:0000256" key="4">
    <source>
        <dbReference type="ARBA" id="ARBA00023136"/>
    </source>
</evidence>
<proteinExistence type="predicted"/>
<feature type="transmembrane region" description="Helical" evidence="5">
    <location>
        <begin position="161"/>
        <end position="185"/>
    </location>
</feature>
<reference evidence="8" key="2">
    <citation type="submission" date="2017-02" db="UniProtKB">
        <authorList>
            <consortium name="WormBaseParasite"/>
        </authorList>
    </citation>
    <scope>IDENTIFICATION</scope>
</reference>
<dbReference type="WBParaSite" id="ACAC_0000075101-mRNA-1">
    <property type="protein sequence ID" value="ACAC_0000075101-mRNA-1"/>
    <property type="gene ID" value="ACAC_0000075101"/>
</dbReference>
<organism evidence="7 8">
    <name type="scientific">Angiostrongylus cantonensis</name>
    <name type="common">Rat lungworm</name>
    <dbReference type="NCBI Taxonomy" id="6313"/>
    <lineage>
        <taxon>Eukaryota</taxon>
        <taxon>Metazoa</taxon>
        <taxon>Ecdysozoa</taxon>
        <taxon>Nematoda</taxon>
        <taxon>Chromadorea</taxon>
        <taxon>Rhabditida</taxon>
        <taxon>Rhabditina</taxon>
        <taxon>Rhabditomorpha</taxon>
        <taxon>Strongyloidea</taxon>
        <taxon>Metastrongylidae</taxon>
        <taxon>Angiostrongylus</taxon>
    </lineage>
</organism>
<evidence type="ECO:0000256" key="2">
    <source>
        <dbReference type="ARBA" id="ARBA00022692"/>
    </source>
</evidence>